<gene>
    <name evidence="1" type="ORF">KSB_90220</name>
</gene>
<dbReference type="EMBL" id="BNJG01000005">
    <property type="protein sequence ID" value="GHO60547.1"/>
    <property type="molecule type" value="Genomic_DNA"/>
</dbReference>
<protein>
    <submittedName>
        <fullName evidence="1">Uncharacterized protein</fullName>
    </submittedName>
</protein>
<dbReference type="InterPro" id="IPR011032">
    <property type="entry name" value="GroES-like_sf"/>
</dbReference>
<dbReference type="RefSeq" id="WP_236039134.1">
    <property type="nucleotide sequence ID" value="NZ_BNJG01000005.1"/>
</dbReference>
<dbReference type="Gene3D" id="3.90.180.10">
    <property type="entry name" value="Medium-chain alcohol dehydrogenases, catalytic domain"/>
    <property type="match status" value="1"/>
</dbReference>
<proteinExistence type="predicted"/>
<name>A0ABQ3V6E7_9CHLR</name>
<comment type="caution">
    <text evidence="1">The sequence shown here is derived from an EMBL/GenBank/DDBJ whole genome shotgun (WGS) entry which is preliminary data.</text>
</comment>
<evidence type="ECO:0000313" key="1">
    <source>
        <dbReference type="EMBL" id="GHO60547.1"/>
    </source>
</evidence>
<sequence>MIDKGQRIQAIAIPAFGGPDQLKLVDLPVPPCGPEQVLISVQGIVNSRTIVAFIARNSGEKWAPPKIFSEESPLKDLT</sequence>
<accession>A0ABQ3V6E7</accession>
<dbReference type="SUPFAM" id="SSF50129">
    <property type="entry name" value="GroES-like"/>
    <property type="match status" value="1"/>
</dbReference>
<reference evidence="1 2" key="1">
    <citation type="journal article" date="2021" name="Int. J. Syst. Evol. Microbiol.">
        <title>Reticulibacter mediterranei gen. nov., sp. nov., within the new family Reticulibacteraceae fam. nov., and Ktedonospora formicarum gen. nov., sp. nov., Ktedonobacter robiniae sp. nov., Dictyobacter formicarum sp. nov. and Dictyobacter arantiisoli sp. nov., belonging to the class Ktedonobacteria.</title>
        <authorList>
            <person name="Yabe S."/>
            <person name="Zheng Y."/>
            <person name="Wang C.M."/>
            <person name="Sakai Y."/>
            <person name="Abe K."/>
            <person name="Yokota A."/>
            <person name="Donadio S."/>
            <person name="Cavaletti L."/>
            <person name="Monciardini P."/>
        </authorList>
    </citation>
    <scope>NUCLEOTIDE SEQUENCE [LARGE SCALE GENOMIC DNA]</scope>
    <source>
        <strain evidence="1 2">SOSP1-30</strain>
    </source>
</reference>
<organism evidence="1 2">
    <name type="scientific">Ktedonobacter robiniae</name>
    <dbReference type="NCBI Taxonomy" id="2778365"/>
    <lineage>
        <taxon>Bacteria</taxon>
        <taxon>Bacillati</taxon>
        <taxon>Chloroflexota</taxon>
        <taxon>Ktedonobacteria</taxon>
        <taxon>Ktedonobacterales</taxon>
        <taxon>Ktedonobacteraceae</taxon>
        <taxon>Ktedonobacter</taxon>
    </lineage>
</organism>
<dbReference type="Proteomes" id="UP000654345">
    <property type="component" value="Unassembled WGS sequence"/>
</dbReference>
<keyword evidence="2" id="KW-1185">Reference proteome</keyword>
<evidence type="ECO:0000313" key="2">
    <source>
        <dbReference type="Proteomes" id="UP000654345"/>
    </source>
</evidence>